<reference evidence="1 2" key="1">
    <citation type="journal article" date="2021" name="Hortic Res">
        <title>The domestication of Cucurbita argyrosperma as revealed by the genome of its wild relative.</title>
        <authorList>
            <person name="Barrera-Redondo J."/>
            <person name="Sanchez-de la Vega G."/>
            <person name="Aguirre-Liguori J.A."/>
            <person name="Castellanos-Morales G."/>
            <person name="Gutierrez-Guerrero Y.T."/>
            <person name="Aguirre-Dugua X."/>
            <person name="Aguirre-Planter E."/>
            <person name="Tenaillon M.I."/>
            <person name="Lira-Saade R."/>
            <person name="Eguiarte L.E."/>
        </authorList>
    </citation>
    <scope>NUCLEOTIDE SEQUENCE [LARGE SCALE GENOMIC DNA]</scope>
    <source>
        <strain evidence="1">JBR-2021</strain>
    </source>
</reference>
<keyword evidence="2" id="KW-1185">Reference proteome</keyword>
<name>A0AAV6M686_9ROSI</name>
<feature type="non-terminal residue" evidence="1">
    <location>
        <position position="1"/>
    </location>
</feature>
<comment type="caution">
    <text evidence="1">The sequence shown here is derived from an EMBL/GenBank/DDBJ whole genome shotgun (WGS) entry which is preliminary data.</text>
</comment>
<evidence type="ECO:0000313" key="1">
    <source>
        <dbReference type="EMBL" id="KAG6575994.1"/>
    </source>
</evidence>
<dbReference type="Proteomes" id="UP000685013">
    <property type="component" value="Chromosome 17"/>
</dbReference>
<evidence type="ECO:0000313" key="2">
    <source>
        <dbReference type="Proteomes" id="UP000685013"/>
    </source>
</evidence>
<protein>
    <recommendedName>
        <fullName evidence="3">Secreted protein</fullName>
    </recommendedName>
</protein>
<dbReference type="AlphaFoldDB" id="A0AAV6M686"/>
<gene>
    <name evidence="1" type="ORF">SDJN03_26633</name>
</gene>
<dbReference type="EMBL" id="JAGKQH010000017">
    <property type="protein sequence ID" value="KAG6575994.1"/>
    <property type="molecule type" value="Genomic_DNA"/>
</dbReference>
<organism evidence="1 2">
    <name type="scientific">Cucurbita argyrosperma subsp. sororia</name>
    <dbReference type="NCBI Taxonomy" id="37648"/>
    <lineage>
        <taxon>Eukaryota</taxon>
        <taxon>Viridiplantae</taxon>
        <taxon>Streptophyta</taxon>
        <taxon>Embryophyta</taxon>
        <taxon>Tracheophyta</taxon>
        <taxon>Spermatophyta</taxon>
        <taxon>Magnoliopsida</taxon>
        <taxon>eudicotyledons</taxon>
        <taxon>Gunneridae</taxon>
        <taxon>Pentapetalae</taxon>
        <taxon>rosids</taxon>
        <taxon>fabids</taxon>
        <taxon>Cucurbitales</taxon>
        <taxon>Cucurbitaceae</taxon>
        <taxon>Cucurbiteae</taxon>
        <taxon>Cucurbita</taxon>
    </lineage>
</organism>
<sequence>MLVQLLVGLLQYLTFTRLDIAFVINRVGDTSDTSELSFYVWFYCFSWLQSYILFHCDLLVPLTASSPAMQPHCRRETGVFVASLVSQCGAFALGLA</sequence>
<evidence type="ECO:0008006" key="3">
    <source>
        <dbReference type="Google" id="ProtNLM"/>
    </source>
</evidence>
<proteinExistence type="predicted"/>
<accession>A0AAV6M686</accession>